<accession>A0A3B5AK01</accession>
<evidence type="ECO:0000313" key="1">
    <source>
        <dbReference type="Ensembl" id="ENSSPAP00000021838.1"/>
    </source>
</evidence>
<dbReference type="Ensembl" id="ENSSPAT00000022184.1">
    <property type="protein sequence ID" value="ENSSPAP00000021838.1"/>
    <property type="gene ID" value="ENSSPAG00000016502.1"/>
</dbReference>
<protein>
    <submittedName>
        <fullName evidence="1">Uncharacterized protein</fullName>
    </submittedName>
</protein>
<organism evidence="1">
    <name type="scientific">Stegastes partitus</name>
    <name type="common">bicolor damselfish</name>
    <dbReference type="NCBI Taxonomy" id="144197"/>
    <lineage>
        <taxon>Eukaryota</taxon>
        <taxon>Metazoa</taxon>
        <taxon>Chordata</taxon>
        <taxon>Craniata</taxon>
        <taxon>Vertebrata</taxon>
        <taxon>Euteleostomi</taxon>
        <taxon>Actinopterygii</taxon>
        <taxon>Neopterygii</taxon>
        <taxon>Teleostei</taxon>
        <taxon>Neoteleostei</taxon>
        <taxon>Acanthomorphata</taxon>
        <taxon>Ovalentaria</taxon>
        <taxon>Pomacentridae</taxon>
        <taxon>Stegastes</taxon>
    </lineage>
</organism>
<proteinExistence type="predicted"/>
<dbReference type="AlphaFoldDB" id="A0A3B5AK01"/>
<reference evidence="1" key="1">
    <citation type="submission" date="2023-09" db="UniProtKB">
        <authorList>
            <consortium name="Ensembl"/>
        </authorList>
    </citation>
    <scope>IDENTIFICATION</scope>
</reference>
<sequence>LNEPGTMEESQPPKHDAVTWFKKSQLESVIGNGVVPEWFHGIISRKSGWVVQPAEEKENDALFQPSESAFT</sequence>
<name>A0A3B5AK01_9TELE</name>